<dbReference type="InterPro" id="IPR041583">
    <property type="entry name" value="TetR_C_31"/>
</dbReference>
<name>A0A2U1T8Z5_9CORY</name>
<dbReference type="InterPro" id="IPR050109">
    <property type="entry name" value="HTH-type_TetR-like_transc_reg"/>
</dbReference>
<dbReference type="PANTHER" id="PTHR30055">
    <property type="entry name" value="HTH-TYPE TRANSCRIPTIONAL REGULATOR RUTR"/>
    <property type="match status" value="1"/>
</dbReference>
<evidence type="ECO:0000256" key="4">
    <source>
        <dbReference type="PROSITE-ProRule" id="PRU00335"/>
    </source>
</evidence>
<dbReference type="Gene3D" id="1.10.357.10">
    <property type="entry name" value="Tetracycline Repressor, domain 2"/>
    <property type="match status" value="1"/>
</dbReference>
<protein>
    <recommendedName>
        <fullName evidence="5">HTH tetR-type domain-containing protein</fullName>
    </recommendedName>
</protein>
<sequence>MNAAGGRRPRQTRATEKKRLILEAAIMLMLDKGLASVTHRQVAHGAGVPVGSIGYYFNSRGELLLRAVEEIGARRQQKAAELIDAAAPASTAVLARDLVEIYSFGDSTRLLGWLGATVDCVRESEDLRLMLCQHRTQKVRDFRTYLEAAGRPEASAELLVMLIDGALVRSAVEGAIGSAAVDTAVEALVRELDG</sequence>
<gene>
    <name evidence="6" type="ORF">DF222_02310</name>
</gene>
<dbReference type="Proteomes" id="UP000244989">
    <property type="component" value="Unassembled WGS sequence"/>
</dbReference>
<feature type="DNA-binding region" description="H-T-H motif" evidence="4">
    <location>
        <begin position="38"/>
        <end position="57"/>
    </location>
</feature>
<evidence type="ECO:0000256" key="2">
    <source>
        <dbReference type="ARBA" id="ARBA00023125"/>
    </source>
</evidence>
<keyword evidence="7" id="KW-1185">Reference proteome</keyword>
<accession>A0A2U1T8Z5</accession>
<evidence type="ECO:0000256" key="3">
    <source>
        <dbReference type="ARBA" id="ARBA00023163"/>
    </source>
</evidence>
<dbReference type="EMBL" id="QEEZ01000003">
    <property type="protein sequence ID" value="PWC02484.1"/>
    <property type="molecule type" value="Genomic_DNA"/>
</dbReference>
<feature type="domain" description="HTH tetR-type" evidence="5">
    <location>
        <begin position="15"/>
        <end position="75"/>
    </location>
</feature>
<dbReference type="PROSITE" id="PS50977">
    <property type="entry name" value="HTH_TETR_2"/>
    <property type="match status" value="1"/>
</dbReference>
<evidence type="ECO:0000313" key="7">
    <source>
        <dbReference type="Proteomes" id="UP000244989"/>
    </source>
</evidence>
<dbReference type="InterPro" id="IPR009057">
    <property type="entry name" value="Homeodomain-like_sf"/>
</dbReference>
<evidence type="ECO:0000259" key="5">
    <source>
        <dbReference type="PROSITE" id="PS50977"/>
    </source>
</evidence>
<evidence type="ECO:0000256" key="1">
    <source>
        <dbReference type="ARBA" id="ARBA00023015"/>
    </source>
</evidence>
<evidence type="ECO:0000313" key="6">
    <source>
        <dbReference type="EMBL" id="PWC02484.1"/>
    </source>
</evidence>
<keyword evidence="1" id="KW-0805">Transcription regulation</keyword>
<comment type="caution">
    <text evidence="6">The sequence shown here is derived from an EMBL/GenBank/DDBJ whole genome shotgun (WGS) entry which is preliminary data.</text>
</comment>
<dbReference type="PRINTS" id="PR00455">
    <property type="entry name" value="HTHTETR"/>
</dbReference>
<keyword evidence="2 4" id="KW-0238">DNA-binding</keyword>
<keyword evidence="3" id="KW-0804">Transcription</keyword>
<dbReference type="InterPro" id="IPR001647">
    <property type="entry name" value="HTH_TetR"/>
</dbReference>
<dbReference type="Pfam" id="PF17940">
    <property type="entry name" value="TetR_C_31"/>
    <property type="match status" value="1"/>
</dbReference>
<dbReference type="KEGG" id="cyz:C3B44_08960"/>
<dbReference type="Pfam" id="PF00440">
    <property type="entry name" value="TetR_N"/>
    <property type="match status" value="1"/>
</dbReference>
<dbReference type="AlphaFoldDB" id="A0A2U1T8Z5"/>
<proteinExistence type="predicted"/>
<dbReference type="GO" id="GO:0000976">
    <property type="term" value="F:transcription cis-regulatory region binding"/>
    <property type="evidence" value="ECO:0007669"/>
    <property type="project" value="TreeGrafter"/>
</dbReference>
<dbReference type="OrthoDB" id="3474596at2"/>
<dbReference type="SUPFAM" id="SSF46689">
    <property type="entry name" value="Homeodomain-like"/>
    <property type="match status" value="1"/>
</dbReference>
<organism evidence="6 7">
    <name type="scientific">Corynebacterium yudongzhengii</name>
    <dbReference type="NCBI Taxonomy" id="2080740"/>
    <lineage>
        <taxon>Bacteria</taxon>
        <taxon>Bacillati</taxon>
        <taxon>Actinomycetota</taxon>
        <taxon>Actinomycetes</taxon>
        <taxon>Mycobacteriales</taxon>
        <taxon>Corynebacteriaceae</taxon>
        <taxon>Corynebacterium</taxon>
    </lineage>
</organism>
<reference evidence="7" key="1">
    <citation type="submission" date="2018-04" db="EMBL/GenBank/DDBJ databases">
        <authorList>
            <person name="Liu S."/>
            <person name="Wang Z."/>
            <person name="Li J."/>
        </authorList>
    </citation>
    <scope>NUCLEOTIDE SEQUENCE [LARGE SCALE GENOMIC DNA]</scope>
    <source>
        <strain evidence="7">2189</strain>
    </source>
</reference>
<dbReference type="RefSeq" id="WP_108432070.1">
    <property type="nucleotide sequence ID" value="NZ_CP026947.1"/>
</dbReference>
<dbReference type="GO" id="GO:0003700">
    <property type="term" value="F:DNA-binding transcription factor activity"/>
    <property type="evidence" value="ECO:0007669"/>
    <property type="project" value="TreeGrafter"/>
</dbReference>
<dbReference type="PANTHER" id="PTHR30055:SF234">
    <property type="entry name" value="HTH-TYPE TRANSCRIPTIONAL REGULATOR BETI"/>
    <property type="match status" value="1"/>
</dbReference>